<protein>
    <submittedName>
        <fullName evidence="1">Uncharacterized protein</fullName>
    </submittedName>
</protein>
<dbReference type="Proteomes" id="UP001200544">
    <property type="component" value="Unassembled WGS sequence"/>
</dbReference>
<name>A0AAW4ZD19_BACT4</name>
<evidence type="ECO:0000313" key="1">
    <source>
        <dbReference type="EMBL" id="MCE9240684.1"/>
    </source>
</evidence>
<proteinExistence type="predicted"/>
<dbReference type="EMBL" id="JAHYQA010000029">
    <property type="protein sequence ID" value="MCE9240684.1"/>
    <property type="molecule type" value="Genomic_DNA"/>
</dbReference>
<organism evidence="1 2">
    <name type="scientific">Bacteroides thetaiotaomicron</name>
    <dbReference type="NCBI Taxonomy" id="818"/>
    <lineage>
        <taxon>Bacteria</taxon>
        <taxon>Pseudomonadati</taxon>
        <taxon>Bacteroidota</taxon>
        <taxon>Bacteroidia</taxon>
        <taxon>Bacteroidales</taxon>
        <taxon>Bacteroidaceae</taxon>
        <taxon>Bacteroides</taxon>
    </lineage>
</organism>
<reference evidence="1" key="1">
    <citation type="submission" date="2021-07" db="EMBL/GenBank/DDBJ databases">
        <title>Comparative genomics of Bacteroides fragilis group isolates reveals species-dependent resistance mechanisms and validates clinical tools for resistance prediction.</title>
        <authorList>
            <person name="Wallace M.J."/>
            <person name="Jean S."/>
            <person name="Wallace M.A."/>
            <person name="Carey-Ann B.D."/>
            <person name="Dantas G."/>
        </authorList>
    </citation>
    <scope>NUCLEOTIDE SEQUENCE</scope>
    <source>
        <strain evidence="1">BJH_160</strain>
    </source>
</reference>
<evidence type="ECO:0000313" key="2">
    <source>
        <dbReference type="Proteomes" id="UP001200544"/>
    </source>
</evidence>
<sequence>MKKIGHIKREGYSICVPQKAKVDARIIGKLQCQLMCRVDKTVVHVSYASEYLIRGKTIVDANGDFVTSLDNDLEKKLVVVDSDLNLWYALLLQNSEGFDDEVEVEILNSISKYSPF</sequence>
<dbReference type="AlphaFoldDB" id="A0AAW4ZD19"/>
<accession>A0AAW4ZD19</accession>
<comment type="caution">
    <text evidence="1">The sequence shown here is derived from an EMBL/GenBank/DDBJ whole genome shotgun (WGS) entry which is preliminary data.</text>
</comment>
<dbReference type="RefSeq" id="WP_234129402.1">
    <property type="nucleotide sequence ID" value="NZ_JAHYQA010000029.1"/>
</dbReference>
<gene>
    <name evidence="1" type="ORF">K0H07_26450</name>
</gene>